<reference evidence="1" key="1">
    <citation type="submission" date="2011-05" db="EMBL/GenBank/DDBJ databases">
        <title>Analysis of a normalised equine cDNA library using deep sequencing.</title>
        <authorList>
            <person name="Waegele B."/>
            <person name="Farthmann B."/>
            <person name="Nyakatura G."/>
            <person name="Heubner D."/>
            <person name="Mewes H.-W."/>
            <person name="Steinbach F."/>
        </authorList>
    </citation>
    <scope>NUCLEOTIDE SEQUENCE</scope>
</reference>
<proteinExistence type="evidence at transcript level"/>
<dbReference type="Gene3D" id="3.60.10.10">
    <property type="entry name" value="Endonuclease/exonuclease/phosphatase"/>
    <property type="match status" value="1"/>
</dbReference>
<feature type="non-terminal residue" evidence="1">
    <location>
        <position position="1"/>
    </location>
</feature>
<protein>
    <submittedName>
        <fullName evidence="1">Nocturnin-like protein</fullName>
    </submittedName>
</protein>
<sequence>SKHALSVRSALDLLTEEQIGPNRLPSFNYPSDHLSLVCDFSFNEEPDGLYKHLSVSF</sequence>
<name>K9KBG2_HORSE</name>
<dbReference type="EMBL" id="JL620722">
    <property type="protein sequence ID" value="AEP99360.1"/>
    <property type="molecule type" value="mRNA"/>
</dbReference>
<accession>K9KBG2</accession>
<dbReference type="InterPro" id="IPR036691">
    <property type="entry name" value="Endo/exonu/phosph_ase_sf"/>
</dbReference>
<dbReference type="AlphaFoldDB" id="K9KBG2"/>
<organism evidence="1">
    <name type="scientific">Equus caballus</name>
    <name type="common">Horse</name>
    <dbReference type="NCBI Taxonomy" id="9796"/>
    <lineage>
        <taxon>Eukaryota</taxon>
        <taxon>Metazoa</taxon>
        <taxon>Chordata</taxon>
        <taxon>Craniata</taxon>
        <taxon>Vertebrata</taxon>
        <taxon>Euteleostomi</taxon>
        <taxon>Mammalia</taxon>
        <taxon>Eutheria</taxon>
        <taxon>Laurasiatheria</taxon>
        <taxon>Perissodactyla</taxon>
        <taxon>Equidae</taxon>
        <taxon>Equus</taxon>
    </lineage>
</organism>
<evidence type="ECO:0000313" key="1">
    <source>
        <dbReference type="EMBL" id="AEP99360.1"/>
    </source>
</evidence>